<evidence type="ECO:0000256" key="2">
    <source>
        <dbReference type="ARBA" id="ARBA00022448"/>
    </source>
</evidence>
<dbReference type="PANTHER" id="PTHR11537">
    <property type="entry name" value="VOLTAGE-GATED POTASSIUM CHANNEL"/>
    <property type="match status" value="1"/>
</dbReference>
<dbReference type="GO" id="GO:0005251">
    <property type="term" value="F:delayed rectifier potassium channel activity"/>
    <property type="evidence" value="ECO:0007669"/>
    <property type="project" value="TreeGrafter"/>
</dbReference>
<keyword evidence="16" id="KW-1185">Reference proteome</keyword>
<keyword evidence="8 13" id="KW-1133">Transmembrane helix</keyword>
<dbReference type="SMART" id="SM00225">
    <property type="entry name" value="BTB"/>
    <property type="match status" value="1"/>
</dbReference>
<evidence type="ECO:0000256" key="12">
    <source>
        <dbReference type="SAM" id="MobiDB-lite"/>
    </source>
</evidence>
<name>A0AAD9NI86_9ANNE</name>
<accession>A0AAD9NI86</accession>
<protein>
    <recommendedName>
        <fullName evidence="14">BTB domain-containing protein</fullName>
    </recommendedName>
</protein>
<keyword evidence="3" id="KW-0633">Potassium transport</keyword>
<dbReference type="InterPro" id="IPR005821">
    <property type="entry name" value="Ion_trans_dom"/>
</dbReference>
<dbReference type="GO" id="GO:0043679">
    <property type="term" value="C:axon terminus"/>
    <property type="evidence" value="ECO:0007669"/>
    <property type="project" value="TreeGrafter"/>
</dbReference>
<evidence type="ECO:0000256" key="1">
    <source>
        <dbReference type="ARBA" id="ARBA00004141"/>
    </source>
</evidence>
<keyword evidence="6" id="KW-0851">Voltage-gated channel</keyword>
<evidence type="ECO:0000256" key="6">
    <source>
        <dbReference type="ARBA" id="ARBA00022882"/>
    </source>
</evidence>
<keyword evidence="4 13" id="KW-0812">Transmembrane</keyword>
<dbReference type="Gene3D" id="1.20.120.350">
    <property type="entry name" value="Voltage-gated potassium channels. Chain C"/>
    <property type="match status" value="1"/>
</dbReference>
<dbReference type="GO" id="GO:0042734">
    <property type="term" value="C:presynaptic membrane"/>
    <property type="evidence" value="ECO:0007669"/>
    <property type="project" value="TreeGrafter"/>
</dbReference>
<feature type="region of interest" description="Disordered" evidence="12">
    <location>
        <begin position="484"/>
        <end position="538"/>
    </location>
</feature>
<dbReference type="SUPFAM" id="SSF81324">
    <property type="entry name" value="Voltage-gated potassium channels"/>
    <property type="match status" value="1"/>
</dbReference>
<dbReference type="GO" id="GO:0032590">
    <property type="term" value="C:dendrite membrane"/>
    <property type="evidence" value="ECO:0007669"/>
    <property type="project" value="TreeGrafter"/>
</dbReference>
<evidence type="ECO:0000256" key="10">
    <source>
        <dbReference type="ARBA" id="ARBA00023136"/>
    </source>
</evidence>
<evidence type="ECO:0000256" key="9">
    <source>
        <dbReference type="ARBA" id="ARBA00023065"/>
    </source>
</evidence>
<feature type="compositionally biased region" description="Polar residues" evidence="12">
    <location>
        <begin position="688"/>
        <end position="707"/>
    </location>
</feature>
<comment type="subcellular location">
    <subcellularLocation>
        <location evidence="1">Membrane</location>
        <topology evidence="1">Multi-pass membrane protein</topology>
    </subcellularLocation>
</comment>
<dbReference type="SUPFAM" id="SSF54695">
    <property type="entry name" value="POZ domain"/>
    <property type="match status" value="1"/>
</dbReference>
<comment type="caution">
    <text evidence="15">The sequence shown here is derived from an EMBL/GenBank/DDBJ whole genome shotgun (WGS) entry which is preliminary data.</text>
</comment>
<sequence>MPEKRSGRPSIRRPSSWSKRRSLSVMAKKSLIQPQAIRSNRIRINVGGIVHETYRSTLKAIPDTRLAWLTETTSTSSADYDPISDEYFFDRHPGMFSMILNYYRTGKLHVPVDVCGPIFEEELAFWGIEEDQIESCCWMTYRSHRDAQETLKELNIQSDDNGTEEENAELNRYIKERFGIEAADHDDVSQNCWERYRPKVWTLLEEPNSSRGAKVIAMVSLLFVLISVTTFCLESVAELRIPLNQSDPISHDWTTWEKNTKSKPVDAIVILDYVCVFFFTVEFIIRLVFSDDKRRFFTSPLNWIEISAVVPFYVERLVIAINPDLEYNIYMQVVKTMRLIRIFRVFKLTRHFSGLKILWKAIKASAKELTLLIVFLFISVLIFACLVYYAESVDESPQNDFKNIPLGFWWAVVTMTTLGYGDMYPRTGLGYVIGVICSISGVLVLALPVPVIVNNFSLYYSHAQAQMKLPKKHKRILAGAPDDLKVGGSLDEERDCDEDAGDGDEDDEDDTRCRDMSSNCSRCNDSKPEGTCGNVARNKVSKGLSDSTLAGYVVGDESQTAESRRHINVTYVDETIYRSRSKMRTFKRKVSPIPESPPRTPNNTPATRNKLTTQASCSDINVTGITGINPKGNQHETTVNGRNALFYTKADLNKFHQKIKDNRTIRVTFIDNDVTLSSSSNSLGSSSYQQTGIHQGNQSQSKEQTMANGDLKKEINCPQS</sequence>
<dbReference type="GO" id="GO:0032809">
    <property type="term" value="C:neuronal cell body membrane"/>
    <property type="evidence" value="ECO:0007669"/>
    <property type="project" value="TreeGrafter"/>
</dbReference>
<dbReference type="InterPro" id="IPR003974">
    <property type="entry name" value="K_chnl_volt-dep_Kv3"/>
</dbReference>
<feature type="transmembrane region" description="Helical" evidence="13">
    <location>
        <begin position="267"/>
        <end position="289"/>
    </location>
</feature>
<dbReference type="Gene3D" id="1.10.287.70">
    <property type="match status" value="1"/>
</dbReference>
<keyword evidence="9" id="KW-0406">Ion transport</keyword>
<evidence type="ECO:0000313" key="16">
    <source>
        <dbReference type="Proteomes" id="UP001208570"/>
    </source>
</evidence>
<dbReference type="GO" id="GO:0045211">
    <property type="term" value="C:postsynaptic membrane"/>
    <property type="evidence" value="ECO:0007669"/>
    <property type="project" value="TreeGrafter"/>
</dbReference>
<dbReference type="PANTHER" id="PTHR11537:SF252">
    <property type="entry name" value="POTASSIUM VOLTAGE-GATED CHANNEL PROTEIN SHAW"/>
    <property type="match status" value="1"/>
</dbReference>
<feature type="compositionally biased region" description="Basic and acidic residues" evidence="12">
    <location>
        <begin position="710"/>
        <end position="720"/>
    </location>
</feature>
<evidence type="ECO:0000256" key="4">
    <source>
        <dbReference type="ARBA" id="ARBA00022692"/>
    </source>
</evidence>
<dbReference type="PRINTS" id="PR01498">
    <property type="entry name" value="SHAWCHANNEL"/>
</dbReference>
<dbReference type="InterPro" id="IPR003131">
    <property type="entry name" value="T1-type_BTB"/>
</dbReference>
<evidence type="ECO:0000259" key="14">
    <source>
        <dbReference type="SMART" id="SM00225"/>
    </source>
</evidence>
<dbReference type="InterPro" id="IPR000210">
    <property type="entry name" value="BTB/POZ_dom"/>
</dbReference>
<feature type="transmembrane region" description="Helical" evidence="13">
    <location>
        <begin position="428"/>
        <end position="453"/>
    </location>
</feature>
<evidence type="ECO:0000256" key="7">
    <source>
        <dbReference type="ARBA" id="ARBA00022958"/>
    </source>
</evidence>
<dbReference type="Gene3D" id="3.30.710.10">
    <property type="entry name" value="Potassium Channel Kv1.1, Chain A"/>
    <property type="match status" value="1"/>
</dbReference>
<feature type="transmembrane region" description="Helical" evidence="13">
    <location>
        <begin position="215"/>
        <end position="237"/>
    </location>
</feature>
<dbReference type="GO" id="GO:0051260">
    <property type="term" value="P:protein homooligomerization"/>
    <property type="evidence" value="ECO:0007669"/>
    <property type="project" value="InterPro"/>
</dbReference>
<dbReference type="Pfam" id="PF00520">
    <property type="entry name" value="Ion_trans"/>
    <property type="match status" value="1"/>
</dbReference>
<dbReference type="EMBL" id="JAODUP010000020">
    <property type="protein sequence ID" value="KAK2168114.1"/>
    <property type="molecule type" value="Genomic_DNA"/>
</dbReference>
<dbReference type="CDD" id="cd18379">
    <property type="entry name" value="BTB_POZ_Kv3_KCNC"/>
    <property type="match status" value="1"/>
</dbReference>
<feature type="domain" description="BTB" evidence="14">
    <location>
        <begin position="40"/>
        <end position="144"/>
    </location>
</feature>
<dbReference type="InterPro" id="IPR003968">
    <property type="entry name" value="K_chnl_volt-dep_Kv"/>
</dbReference>
<keyword evidence="11" id="KW-0407">Ion channel</keyword>
<reference evidence="15" key="1">
    <citation type="journal article" date="2023" name="Mol. Biol. Evol.">
        <title>Third-Generation Sequencing Reveals the Adaptive Role of the Epigenome in Three Deep-Sea Polychaetes.</title>
        <authorList>
            <person name="Perez M."/>
            <person name="Aroh O."/>
            <person name="Sun Y."/>
            <person name="Lan Y."/>
            <person name="Juniper S.K."/>
            <person name="Young C.R."/>
            <person name="Angers B."/>
            <person name="Qian P.Y."/>
        </authorList>
    </citation>
    <scope>NUCLEOTIDE SEQUENCE</scope>
    <source>
        <strain evidence="15">P08H-3</strain>
    </source>
</reference>
<keyword evidence="10 13" id="KW-0472">Membrane</keyword>
<keyword evidence="7" id="KW-0630">Potassium</keyword>
<evidence type="ECO:0000256" key="11">
    <source>
        <dbReference type="ARBA" id="ARBA00023303"/>
    </source>
</evidence>
<feature type="region of interest" description="Disordered" evidence="12">
    <location>
        <begin position="678"/>
        <end position="720"/>
    </location>
</feature>
<evidence type="ECO:0000256" key="13">
    <source>
        <dbReference type="SAM" id="Phobius"/>
    </source>
</evidence>
<evidence type="ECO:0000256" key="3">
    <source>
        <dbReference type="ARBA" id="ARBA00022538"/>
    </source>
</evidence>
<proteinExistence type="predicted"/>
<feature type="transmembrane region" description="Helical" evidence="13">
    <location>
        <begin position="369"/>
        <end position="390"/>
    </location>
</feature>
<evidence type="ECO:0000256" key="5">
    <source>
        <dbReference type="ARBA" id="ARBA00022826"/>
    </source>
</evidence>
<dbReference type="FunFam" id="3.30.710.10:FF:000002">
    <property type="entry name" value="Potassium voltage-gated channel subfamily C member 2"/>
    <property type="match status" value="1"/>
</dbReference>
<keyword evidence="2" id="KW-0813">Transport</keyword>
<feature type="compositionally biased region" description="Low complexity" evidence="12">
    <location>
        <begin position="678"/>
        <end position="687"/>
    </location>
</feature>
<dbReference type="FunFam" id="1.10.287.70:FF:000002">
    <property type="entry name" value="Potassium voltage-gated channel subfamily a member"/>
    <property type="match status" value="1"/>
</dbReference>
<dbReference type="InterPro" id="IPR028325">
    <property type="entry name" value="VG_K_chnl"/>
</dbReference>
<dbReference type="Pfam" id="PF02214">
    <property type="entry name" value="BTB_2"/>
    <property type="match status" value="1"/>
</dbReference>
<evidence type="ECO:0000313" key="15">
    <source>
        <dbReference type="EMBL" id="KAK2168114.1"/>
    </source>
</evidence>
<organism evidence="15 16">
    <name type="scientific">Paralvinella palmiformis</name>
    <dbReference type="NCBI Taxonomy" id="53620"/>
    <lineage>
        <taxon>Eukaryota</taxon>
        <taxon>Metazoa</taxon>
        <taxon>Spiralia</taxon>
        <taxon>Lophotrochozoa</taxon>
        <taxon>Annelida</taxon>
        <taxon>Polychaeta</taxon>
        <taxon>Sedentaria</taxon>
        <taxon>Canalipalpata</taxon>
        <taxon>Terebellida</taxon>
        <taxon>Terebelliformia</taxon>
        <taxon>Alvinellidae</taxon>
        <taxon>Paralvinella</taxon>
    </lineage>
</organism>
<dbReference type="InterPro" id="IPR027359">
    <property type="entry name" value="Volt_channel_dom_sf"/>
</dbReference>
<feature type="compositionally biased region" description="Acidic residues" evidence="12">
    <location>
        <begin position="490"/>
        <end position="510"/>
    </location>
</feature>
<feature type="transmembrane region" description="Helical" evidence="13">
    <location>
        <begin position="402"/>
        <end position="421"/>
    </location>
</feature>
<keyword evidence="5" id="KW-0631">Potassium channel</keyword>
<gene>
    <name evidence="15" type="ORF">LSH36_20g06035</name>
</gene>
<dbReference type="PRINTS" id="PR01491">
    <property type="entry name" value="KVCHANNEL"/>
</dbReference>
<dbReference type="GO" id="GO:0008076">
    <property type="term" value="C:voltage-gated potassium channel complex"/>
    <property type="evidence" value="ECO:0007669"/>
    <property type="project" value="InterPro"/>
</dbReference>
<dbReference type="InterPro" id="IPR011333">
    <property type="entry name" value="SKP1/BTB/POZ_sf"/>
</dbReference>
<dbReference type="PRINTS" id="PR00169">
    <property type="entry name" value="KCHANNEL"/>
</dbReference>
<dbReference type="AlphaFoldDB" id="A0AAD9NI86"/>
<feature type="region of interest" description="Disordered" evidence="12">
    <location>
        <begin position="587"/>
        <end position="611"/>
    </location>
</feature>
<evidence type="ECO:0000256" key="8">
    <source>
        <dbReference type="ARBA" id="ARBA00022989"/>
    </source>
</evidence>
<dbReference type="GO" id="GO:0001508">
    <property type="term" value="P:action potential"/>
    <property type="evidence" value="ECO:0007669"/>
    <property type="project" value="TreeGrafter"/>
</dbReference>
<dbReference type="Proteomes" id="UP001208570">
    <property type="component" value="Unassembled WGS sequence"/>
</dbReference>